<evidence type="ECO:0000256" key="1">
    <source>
        <dbReference type="ARBA" id="ARBA00009884"/>
    </source>
</evidence>
<dbReference type="eggNOG" id="KOG1299">
    <property type="taxonomic scope" value="Eukaryota"/>
</dbReference>
<protein>
    <submittedName>
        <fullName evidence="3">VpsB</fullName>
    </submittedName>
</protein>
<dbReference type="OrthoDB" id="10266265at2759"/>
<sequence>MDVLKAVQTYVIKMITEVPGMKVLLLDAHTTELLAHEVYLTDRIDKVSEPPELCRILVADRAVSALMETVFSNVLTKGQIEEMASVDEFEVVKEVQKRPVIRWERMSAAGRKLAQSLHNAIQTPPYRDLFEFRTNAGPAPLLLILDRRNDPVTPLLSQWTYEAMVHELLGIVNGRVHVPGEEKLELRDLVLSASSDPFFSAHLFENFGDLGASLSQYVTDYSAKTSSMGAAGQAANRIDTIADMKRFVEEYPEFKRLGGNVSKHVALVGELSRVIERDDLLNISEVEQSLASQESHAADLRSVQQLIASPKTPAANKLRLAILYALRYQKFAGNAIASVVDALLAAGVPAERARLVYVMLNIAGADERQDDLFMNENLFSRGKSALKGLKGVENVYTQHTPHLAETLDLLLKGRLRESSYPFVEGGEAARTQRPQDIILFILGGATYEESRTVALLNQRLAGDAGGPGGTRILLGGSCVHNSESFLDMIANAATTWPETVYQPPPNLGVPSSHNSLASTPTPAAGGVAAPAPGGPSINLRAGGYELSVGGAGGTGLFRSRDNDVNLQLQGIAQVGEGIRDGAGRLWGNVRQRMEERVNRVGTPPV</sequence>
<dbReference type="InterPro" id="IPR036045">
    <property type="entry name" value="Sec1-like_sf"/>
</dbReference>
<dbReference type="InterPro" id="IPR043127">
    <property type="entry name" value="Sec-1-like_dom3a"/>
</dbReference>
<organism evidence="3 4">
    <name type="scientific">Trichosporon asahii var. asahii (strain CBS 8904)</name>
    <name type="common">Yeast</name>
    <dbReference type="NCBI Taxonomy" id="1220162"/>
    <lineage>
        <taxon>Eukaryota</taxon>
        <taxon>Fungi</taxon>
        <taxon>Dikarya</taxon>
        <taxon>Basidiomycota</taxon>
        <taxon>Agaricomycotina</taxon>
        <taxon>Tremellomycetes</taxon>
        <taxon>Trichosporonales</taxon>
        <taxon>Trichosporonaceae</taxon>
        <taxon>Trichosporon</taxon>
    </lineage>
</organism>
<dbReference type="Proteomes" id="UP000006757">
    <property type="component" value="Unassembled WGS sequence"/>
</dbReference>
<dbReference type="SUPFAM" id="SSF56815">
    <property type="entry name" value="Sec1/munc18-like (SM) proteins"/>
    <property type="match status" value="1"/>
</dbReference>
<feature type="compositionally biased region" description="Polar residues" evidence="2">
    <location>
        <begin position="509"/>
        <end position="518"/>
    </location>
</feature>
<evidence type="ECO:0000313" key="4">
    <source>
        <dbReference type="Proteomes" id="UP000006757"/>
    </source>
</evidence>
<proteinExistence type="inferred from homology"/>
<comment type="caution">
    <text evidence="3">The sequence shown here is derived from an EMBL/GenBank/DDBJ whole genome shotgun (WGS) entry which is preliminary data.</text>
</comment>
<dbReference type="HOGENOM" id="CLU_013933_3_1_1"/>
<evidence type="ECO:0000256" key="2">
    <source>
        <dbReference type="SAM" id="MobiDB-lite"/>
    </source>
</evidence>
<accession>K1VVD5</accession>
<dbReference type="OMA" id="VQVTRHC"/>
<reference evidence="3 4" key="1">
    <citation type="journal article" date="2012" name="Eukaryot. Cell">
        <title>Genome sequence of the Trichosporon asahii environmental strain CBS 8904.</title>
        <authorList>
            <person name="Yang R.Y."/>
            <person name="Li H.T."/>
            <person name="Zhu H."/>
            <person name="Zhou G.P."/>
            <person name="Wang M."/>
            <person name="Wang L."/>
        </authorList>
    </citation>
    <scope>NUCLEOTIDE SEQUENCE [LARGE SCALE GENOMIC DNA]</scope>
    <source>
        <strain evidence="3 4">CBS 8904</strain>
    </source>
</reference>
<dbReference type="Pfam" id="PF00995">
    <property type="entry name" value="Sec1"/>
    <property type="match status" value="1"/>
</dbReference>
<comment type="similarity">
    <text evidence="1">Belongs to the STXBP/unc-18/SEC1 family.</text>
</comment>
<feature type="region of interest" description="Disordered" evidence="2">
    <location>
        <begin position="507"/>
        <end position="528"/>
    </location>
</feature>
<dbReference type="InParanoid" id="K1VVD5"/>
<feature type="compositionally biased region" description="Low complexity" evidence="2">
    <location>
        <begin position="519"/>
        <end position="528"/>
    </location>
</feature>
<dbReference type="PIRSF" id="PIRSF005715">
    <property type="entry name" value="VPS45_Sec1"/>
    <property type="match status" value="1"/>
</dbReference>
<dbReference type="Gene3D" id="1.25.40.60">
    <property type="match status" value="1"/>
</dbReference>
<name>K1VVD5_TRIAC</name>
<dbReference type="Gene3D" id="3.90.830.10">
    <property type="entry name" value="Syntaxin Binding Protein 1, Chain A, domain 2"/>
    <property type="match status" value="1"/>
</dbReference>
<dbReference type="STRING" id="1220162.K1VVD5"/>
<dbReference type="InterPro" id="IPR027482">
    <property type="entry name" value="Sec1-like_dom2"/>
</dbReference>
<evidence type="ECO:0000313" key="3">
    <source>
        <dbReference type="EMBL" id="EKD03447.1"/>
    </source>
</evidence>
<dbReference type="AlphaFoldDB" id="K1VVD5"/>
<dbReference type="Gene3D" id="3.40.50.1910">
    <property type="match status" value="1"/>
</dbReference>
<dbReference type="InterPro" id="IPR001619">
    <property type="entry name" value="Sec1-like"/>
</dbReference>
<keyword evidence="4" id="KW-1185">Reference proteome</keyword>
<dbReference type="EMBL" id="AMBO01000248">
    <property type="protein sequence ID" value="EKD03447.1"/>
    <property type="molecule type" value="Genomic_DNA"/>
</dbReference>
<gene>
    <name evidence="3" type="ORF">A1Q2_02254</name>
</gene>
<dbReference type="PANTHER" id="PTHR11679">
    <property type="entry name" value="VESICLE PROTEIN SORTING-ASSOCIATED"/>
    <property type="match status" value="1"/>
</dbReference>
<dbReference type="FunCoup" id="K1VVD5">
    <property type="interactions" value="302"/>
</dbReference>
<dbReference type="GO" id="GO:0016192">
    <property type="term" value="P:vesicle-mediated transport"/>
    <property type="evidence" value="ECO:0007669"/>
    <property type="project" value="InterPro"/>
</dbReference>